<dbReference type="InterPro" id="IPR016975">
    <property type="entry name" value="Cell_wall_LiaF"/>
</dbReference>
<evidence type="ECO:0000313" key="2">
    <source>
        <dbReference type="Proteomes" id="UP000076623"/>
    </source>
</evidence>
<dbReference type="KEGG" id="fpn:ABE65_020810"/>
<dbReference type="PIRSF" id="PIRSF031509">
    <property type="entry name" value="Cell_wall_LiaF/YvqF"/>
    <property type="match status" value="1"/>
</dbReference>
<reference evidence="1 2" key="1">
    <citation type="submission" date="2016-04" db="EMBL/GenBank/DDBJ databases">
        <title>Complete genome sequence of Fictibacillus phosphorivorans G25-29, a strain toxic to nematodes.</title>
        <authorList>
            <person name="Zheng Z."/>
        </authorList>
    </citation>
    <scope>NUCLEOTIDE SEQUENCE [LARGE SCALE GENOMIC DNA]</scope>
    <source>
        <strain evidence="1 2">G25-29</strain>
    </source>
</reference>
<dbReference type="OrthoDB" id="2351415at2"/>
<evidence type="ECO:0000313" key="1">
    <source>
        <dbReference type="EMBL" id="ANC79113.1"/>
    </source>
</evidence>
<name>A0A160IRJ5_9BACL</name>
<dbReference type="Pfam" id="PF09922">
    <property type="entry name" value="LiaF-like_C"/>
    <property type="match status" value="1"/>
</dbReference>
<dbReference type="NCBIfam" id="NF040535">
    <property type="entry name" value="LiaF_C_term"/>
    <property type="match status" value="1"/>
</dbReference>
<dbReference type="STRING" id="1221500.ABE65_020810"/>
<keyword evidence="2" id="KW-1185">Reference proteome</keyword>
<dbReference type="GO" id="GO:0016020">
    <property type="term" value="C:membrane"/>
    <property type="evidence" value="ECO:0007669"/>
    <property type="project" value="InterPro"/>
</dbReference>
<dbReference type="InterPro" id="IPR047793">
    <property type="entry name" value="LiaF_C"/>
</dbReference>
<organism evidence="1 2">
    <name type="scientific">Fictibacillus phosphorivorans</name>
    <dbReference type="NCBI Taxonomy" id="1221500"/>
    <lineage>
        <taxon>Bacteria</taxon>
        <taxon>Bacillati</taxon>
        <taxon>Bacillota</taxon>
        <taxon>Bacilli</taxon>
        <taxon>Bacillales</taxon>
        <taxon>Fictibacillaceae</taxon>
        <taxon>Fictibacillus</taxon>
    </lineage>
</organism>
<gene>
    <name evidence="1" type="ORF">ABE65_020810</name>
</gene>
<dbReference type="AlphaFoldDB" id="A0A160IRJ5"/>
<dbReference type="EMBL" id="CP015378">
    <property type="protein sequence ID" value="ANC79113.1"/>
    <property type="molecule type" value="Genomic_DNA"/>
</dbReference>
<dbReference type="InterPro" id="IPR024425">
    <property type="entry name" value="LiaF-like_C"/>
</dbReference>
<accession>A0A160IRJ5</accession>
<sequence>MLNRKRSDFLSWGLLLAVVLVLLEATLNGGGILFSLLISAALMFFGKKRMPKRSGKIMFWLGVFIAVMNVLSMFTFKLLLVAFVIYVIYEFYQTKQNPVFVTPQFEADSTRSQDDIYRKETLLKNLLLGTQQTPEHVYEWNDINIQCGPGDTIIDLNQTILPHGESVILIRGTIGNITIYVPYEIEAAVSHSMIMGNSRIFDRSESKLFNQTLFYRTKGYGEADKKIKIVTSMFAGSLEVKRV</sequence>
<proteinExistence type="predicted"/>
<dbReference type="RefSeq" id="WP_066399332.1">
    <property type="nucleotide sequence ID" value="NZ_CP015378.1"/>
</dbReference>
<dbReference type="Proteomes" id="UP000076623">
    <property type="component" value="Chromosome"/>
</dbReference>
<protein>
    <submittedName>
        <fullName evidence="1">Cell wall-active antibiotics response protein</fullName>
    </submittedName>
</protein>